<dbReference type="PANTHER" id="PTHR45867">
    <property type="entry name" value="PURPLE ACID PHOSPHATASE"/>
    <property type="match status" value="1"/>
</dbReference>
<name>A0A2G9TCH0_TELCI</name>
<feature type="domain" description="Purple acid phosphatase C-terminal" evidence="1">
    <location>
        <begin position="3"/>
        <end position="52"/>
    </location>
</feature>
<organism evidence="2 3">
    <name type="scientific">Teladorsagia circumcincta</name>
    <name type="common">Brown stomach worm</name>
    <name type="synonym">Ostertagia circumcincta</name>
    <dbReference type="NCBI Taxonomy" id="45464"/>
    <lineage>
        <taxon>Eukaryota</taxon>
        <taxon>Metazoa</taxon>
        <taxon>Ecdysozoa</taxon>
        <taxon>Nematoda</taxon>
        <taxon>Chromadorea</taxon>
        <taxon>Rhabditida</taxon>
        <taxon>Rhabditina</taxon>
        <taxon>Rhabditomorpha</taxon>
        <taxon>Strongyloidea</taxon>
        <taxon>Trichostrongylidae</taxon>
        <taxon>Teladorsagia</taxon>
    </lineage>
</organism>
<evidence type="ECO:0000259" key="1">
    <source>
        <dbReference type="Pfam" id="PF14008"/>
    </source>
</evidence>
<evidence type="ECO:0000313" key="2">
    <source>
        <dbReference type="EMBL" id="PIO55232.1"/>
    </source>
</evidence>
<protein>
    <recommendedName>
        <fullName evidence="1">Purple acid phosphatase C-terminal domain-containing protein</fullName>
    </recommendedName>
</protein>
<dbReference type="OrthoDB" id="45007at2759"/>
<dbReference type="InterPro" id="IPR025733">
    <property type="entry name" value="PAPs_C"/>
</dbReference>
<reference evidence="2 3" key="1">
    <citation type="submission" date="2015-09" db="EMBL/GenBank/DDBJ databases">
        <title>Draft genome of the parasitic nematode Teladorsagia circumcincta isolate WARC Sus (inbred).</title>
        <authorList>
            <person name="Mitreva M."/>
        </authorList>
    </citation>
    <scope>NUCLEOTIDE SEQUENCE [LARGE SCALE GENOMIC DNA]</scope>
    <source>
        <strain evidence="2 3">S</strain>
    </source>
</reference>
<evidence type="ECO:0000313" key="3">
    <source>
        <dbReference type="Proteomes" id="UP000230423"/>
    </source>
</evidence>
<dbReference type="Proteomes" id="UP000230423">
    <property type="component" value="Unassembled WGS sequence"/>
</dbReference>
<dbReference type="EMBL" id="KZ387770">
    <property type="protein sequence ID" value="PIO55232.1"/>
    <property type="molecule type" value="Genomic_DNA"/>
</dbReference>
<gene>
    <name evidence="2" type="ORF">TELCIR_23382</name>
</gene>
<dbReference type="Pfam" id="PF14008">
    <property type="entry name" value="Metallophos_C"/>
    <property type="match status" value="1"/>
</dbReference>
<dbReference type="AlphaFoldDB" id="A0A2G9TCH0"/>
<sequence length="82" mass="9438">GCHSTGTKIDKTPEPFSAKRLNEYGYTILTVANATHMHIEQISLDRGEAVADDFWLSKDMGFRRQEIDESKRNGYAFERKEE</sequence>
<dbReference type="Gene3D" id="3.60.21.10">
    <property type="match status" value="1"/>
</dbReference>
<feature type="non-terminal residue" evidence="2">
    <location>
        <position position="1"/>
    </location>
</feature>
<dbReference type="InterPro" id="IPR029052">
    <property type="entry name" value="Metallo-depent_PP-like"/>
</dbReference>
<proteinExistence type="predicted"/>
<dbReference type="PANTHER" id="PTHR45867:SF10">
    <property type="entry name" value="PURPLE ACID PHOSPHATASE"/>
    <property type="match status" value="1"/>
</dbReference>
<keyword evidence="3" id="KW-1185">Reference proteome</keyword>
<accession>A0A2G9TCH0</accession>